<evidence type="ECO:0000256" key="2">
    <source>
        <dbReference type="ARBA" id="ARBA00008343"/>
    </source>
</evidence>
<name>A0A132A5A5_SARSC</name>
<accession>A0A132A5A5</accession>
<dbReference type="GO" id="GO:0140078">
    <property type="term" value="F:class I DNA-(apurinic or apyrimidinic site) endonuclease activity"/>
    <property type="evidence" value="ECO:0007669"/>
    <property type="project" value="UniProtKB-EC"/>
</dbReference>
<evidence type="ECO:0000313" key="17">
    <source>
        <dbReference type="EMBL" id="KAF7487588.1"/>
    </source>
</evidence>
<dbReference type="EnsemblMetazoa" id="SSS_132s_mrna">
    <property type="protein sequence ID" value="KAF7487588.1"/>
    <property type="gene ID" value="SSS_132"/>
</dbReference>
<dbReference type="InterPro" id="IPR023170">
    <property type="entry name" value="HhH_base_excis_C"/>
</dbReference>
<dbReference type="FunFam" id="1.10.340.30:FF:000005">
    <property type="entry name" value="Endonuclease III-like protein 1"/>
    <property type="match status" value="1"/>
</dbReference>
<evidence type="ECO:0000256" key="10">
    <source>
        <dbReference type="ARBA" id="ARBA00023204"/>
    </source>
</evidence>
<proteinExistence type="inferred from homology"/>
<dbReference type="CDD" id="cd00056">
    <property type="entry name" value="ENDO3c"/>
    <property type="match status" value="1"/>
</dbReference>
<dbReference type="InterPro" id="IPR011257">
    <property type="entry name" value="DNA_glycosylase"/>
</dbReference>
<keyword evidence="9" id="KW-0411">Iron-sulfur</keyword>
<dbReference type="InterPro" id="IPR003265">
    <property type="entry name" value="HhH-GPD_domain"/>
</dbReference>
<keyword evidence="18" id="KW-0255">Endonuclease</keyword>
<dbReference type="Gene3D" id="1.10.1670.10">
    <property type="entry name" value="Helix-hairpin-Helix base-excision DNA repair enzymes (C-terminal)"/>
    <property type="match status" value="1"/>
</dbReference>
<dbReference type="EC" id="4.2.99.18" evidence="14"/>
<keyword evidence="8" id="KW-0408">Iron</keyword>
<dbReference type="Proteomes" id="UP000616769">
    <property type="component" value="Unassembled WGS sequence"/>
</dbReference>
<reference evidence="18 21" key="1">
    <citation type="journal article" date="2015" name="Parasit. Vectors">
        <title>Draft genome of the scabies mite.</title>
        <authorList>
            <person name="Rider S.D.Jr."/>
            <person name="Morgan M.S."/>
            <person name="Arlian L.G."/>
        </authorList>
    </citation>
    <scope>NUCLEOTIDE SEQUENCE [LARGE SCALE GENOMIC DNA]</scope>
    <source>
        <strain evidence="18">Arlian Lab</strain>
    </source>
</reference>
<dbReference type="VEuPathDB" id="VectorBase:SSCA005830"/>
<comment type="function">
    <text evidence="14">Bifunctional DNA N-glycosylase with associated apurinic/apyrimidinic (AP) lyase function that catalyzes the first step in base excision repair (BER), the primary repair pathway for the repair of oxidative DNA damage. The DNA N-glycosylase activity releases the damaged DNA base from DNA by cleaving the N-glycosidic bond, leaving an AP site. The AP lyase activity cleaves the phosphodiester bond 3' to the AP site by a beta-elimination. Primarily recognizes and repairs oxidative base damage of pyrimidines.</text>
</comment>
<reference evidence="20" key="2">
    <citation type="journal article" date="2020" name="PLoS Negl. Trop. Dis.">
        <title>High-quality nuclear genome for Sarcoptes scabiei-A critical resource for a neglected parasite.</title>
        <authorList>
            <person name="Korhonen P.K."/>
            <person name="Gasser R.B."/>
            <person name="Ma G."/>
            <person name="Wang T."/>
            <person name="Stroehlein A.J."/>
            <person name="Young N.D."/>
            <person name="Ang C.S."/>
            <person name="Fernando D.D."/>
            <person name="Lu H.C."/>
            <person name="Taylor S."/>
            <person name="Reynolds S.L."/>
            <person name="Mofiz E."/>
            <person name="Najaraj S.H."/>
            <person name="Gowda H."/>
            <person name="Madugundu A."/>
            <person name="Renuse S."/>
            <person name="Holt D."/>
            <person name="Pandey A."/>
            <person name="Papenfuss A.T."/>
            <person name="Fischer K."/>
        </authorList>
    </citation>
    <scope>NUCLEOTIDE SEQUENCE [LARGE SCALE GENOMIC DNA]</scope>
</reference>
<dbReference type="InterPro" id="IPR030841">
    <property type="entry name" value="NTH1"/>
</dbReference>
<dbReference type="InterPro" id="IPR003651">
    <property type="entry name" value="Endonuclease3_FeS-loop_motif"/>
</dbReference>
<evidence type="ECO:0000256" key="13">
    <source>
        <dbReference type="ARBA" id="ARBA00044632"/>
    </source>
</evidence>
<evidence type="ECO:0000256" key="7">
    <source>
        <dbReference type="ARBA" id="ARBA00022946"/>
    </source>
</evidence>
<comment type="caution">
    <text evidence="14">Lacks conserved residue(s) required for the propagation of feature annotation.</text>
</comment>
<keyword evidence="6 14" id="KW-0378">Hydrolase</keyword>
<dbReference type="HAMAP" id="MF_03183">
    <property type="entry name" value="Endonuclease_III_Nth"/>
    <property type="match status" value="1"/>
</dbReference>
<dbReference type="InterPro" id="IPR004035">
    <property type="entry name" value="Endouclease-III_FeS-bd_BS"/>
</dbReference>
<dbReference type="PROSITE" id="PS01155">
    <property type="entry name" value="ENDONUCLEASE_III_2"/>
    <property type="match status" value="1"/>
</dbReference>
<reference evidence="17" key="3">
    <citation type="submission" date="2020-01" db="EMBL/GenBank/DDBJ databases">
        <authorList>
            <person name="Korhonen P.K.K."/>
            <person name="Guangxu M.G."/>
            <person name="Wang T.W."/>
            <person name="Stroehlein A.J.S."/>
            <person name="Young N.D."/>
            <person name="Ang C.-S.A."/>
            <person name="Fernando D.W.F."/>
            <person name="Lu H.L."/>
            <person name="Taylor S.T."/>
            <person name="Ehtesham M.E.M."/>
            <person name="Najaraj S.H.N."/>
            <person name="Harsha G.H.G."/>
            <person name="Madugundu A.M."/>
            <person name="Renuse S.R."/>
            <person name="Holt D.H."/>
            <person name="Pandey A.P."/>
            <person name="Papenfuss A.P."/>
            <person name="Gasser R.B.G."/>
            <person name="Fischer K.F."/>
        </authorList>
    </citation>
    <scope>NUCLEOTIDE SEQUENCE</scope>
    <source>
        <strain evidence="17">SSS_KF_BRIS2020</strain>
    </source>
</reference>
<evidence type="ECO:0000256" key="8">
    <source>
        <dbReference type="ARBA" id="ARBA00023004"/>
    </source>
</evidence>
<evidence type="ECO:0000256" key="6">
    <source>
        <dbReference type="ARBA" id="ARBA00022801"/>
    </source>
</evidence>
<dbReference type="Pfam" id="PF00730">
    <property type="entry name" value="HhH-GPD"/>
    <property type="match status" value="1"/>
</dbReference>
<dbReference type="GO" id="GO:0051539">
    <property type="term" value="F:4 iron, 4 sulfur cluster binding"/>
    <property type="evidence" value="ECO:0007669"/>
    <property type="project" value="UniProtKB-KW"/>
</dbReference>
<dbReference type="OrthoDB" id="2099276at2759"/>
<dbReference type="PROSITE" id="PS00764">
    <property type="entry name" value="ENDONUCLEASE_III_1"/>
    <property type="match status" value="1"/>
</dbReference>
<feature type="domain" description="HhH-GPD" evidence="16">
    <location>
        <begin position="109"/>
        <end position="257"/>
    </location>
</feature>
<evidence type="ECO:0000313" key="19">
    <source>
        <dbReference type="EnsemblMetazoa" id="KAF7487588.1"/>
    </source>
</evidence>
<keyword evidence="14" id="KW-0539">Nucleus</keyword>
<dbReference type="GO" id="GO:0046872">
    <property type="term" value="F:metal ion binding"/>
    <property type="evidence" value="ECO:0007669"/>
    <property type="project" value="UniProtKB-KW"/>
</dbReference>
<dbReference type="SUPFAM" id="SSF48150">
    <property type="entry name" value="DNA-glycosylase"/>
    <property type="match status" value="1"/>
</dbReference>
<dbReference type="AlphaFoldDB" id="A0A132A5A5"/>
<dbReference type="GO" id="GO:0003677">
    <property type="term" value="F:DNA binding"/>
    <property type="evidence" value="ECO:0007669"/>
    <property type="project" value="UniProtKB-UniRule"/>
</dbReference>
<keyword evidence="10 14" id="KW-0234">DNA repair</keyword>
<evidence type="ECO:0000313" key="18">
    <source>
        <dbReference type="EMBL" id="KPM06138.1"/>
    </source>
</evidence>
<evidence type="ECO:0000256" key="11">
    <source>
        <dbReference type="ARBA" id="ARBA00023239"/>
    </source>
</evidence>
<sequence length="282" mass="32817">MKRARSQVDKIGKIARHSSNKKDDKSSLVDHRRLSNNDGDGDQGRRKKNQSSLKKSTSNPLHWEEIYQNIVQMRSETKAAIDTMGCEKCYETDIDEKQKRFQILVSLMLSSQTRDQITYATMNELRKKNLSVDLIDQMPLDELQNLIKSVGFFRRKAEYLKKTAKILKEDYDNDIPETLEEVMRLPGVGPKMAHLVMKTAWNKITGIAVDTHVHRICNRLQWTRTKTPEQTQIELEKWFPKKYWSDINHLLVGFGQSICLPQRPKCNSCLNKKICPSSQFEF</sequence>
<dbReference type="InterPro" id="IPR004036">
    <property type="entry name" value="Endonuclease-III-like_CS2"/>
</dbReference>
<dbReference type="Proteomes" id="UP000070412">
    <property type="component" value="Unassembled WGS sequence"/>
</dbReference>
<reference evidence="19" key="4">
    <citation type="submission" date="2022-06" db="UniProtKB">
        <authorList>
            <consortium name="EnsemblMetazoa"/>
        </authorList>
    </citation>
    <scope>IDENTIFICATION</scope>
</reference>
<dbReference type="Gene3D" id="1.10.340.30">
    <property type="entry name" value="Hypothetical protein, domain 2"/>
    <property type="match status" value="1"/>
</dbReference>
<evidence type="ECO:0000256" key="14">
    <source>
        <dbReference type="HAMAP-Rule" id="MF_03183"/>
    </source>
</evidence>
<comment type="subcellular location">
    <subcellularLocation>
        <location evidence="14">Nucleus</location>
    </subcellularLocation>
    <subcellularLocation>
        <location evidence="14">Mitochondrion</location>
    </subcellularLocation>
</comment>
<evidence type="ECO:0000313" key="20">
    <source>
        <dbReference type="Proteomes" id="UP000070412"/>
    </source>
</evidence>
<evidence type="ECO:0000313" key="21">
    <source>
        <dbReference type="Proteomes" id="UP000616769"/>
    </source>
</evidence>
<keyword evidence="11 14" id="KW-0456">Lyase</keyword>
<dbReference type="FunFam" id="1.10.1670.10:FF:000003">
    <property type="entry name" value="Endonuclease III homolog"/>
    <property type="match status" value="1"/>
</dbReference>
<dbReference type="InterPro" id="IPR000445">
    <property type="entry name" value="HhH_motif"/>
</dbReference>
<protein>
    <recommendedName>
        <fullName evidence="14">Endonuclease III homolog</fullName>
        <ecNumber evidence="14">3.2.2.-</ecNumber>
        <ecNumber evidence="14">4.2.99.18</ecNumber>
    </recommendedName>
    <alternativeName>
        <fullName evidence="14">Bifunctional DNA N-glycosylase/DNA-(apurinic or apyrimidinic site) lyase</fullName>
        <shortName evidence="14">DNA glycosylase/AP lyase</shortName>
    </alternativeName>
</protein>
<dbReference type="GO" id="GO:0006285">
    <property type="term" value="P:base-excision repair, AP site formation"/>
    <property type="evidence" value="ECO:0007669"/>
    <property type="project" value="UniProtKB-UniRule"/>
</dbReference>
<dbReference type="EMBL" id="WVUK01000066">
    <property type="protein sequence ID" value="KAF7487588.1"/>
    <property type="molecule type" value="Genomic_DNA"/>
</dbReference>
<evidence type="ECO:0000256" key="9">
    <source>
        <dbReference type="ARBA" id="ARBA00023014"/>
    </source>
</evidence>
<comment type="cofactor">
    <cofactor evidence="1">
        <name>[4Fe-4S] cluster</name>
        <dbReference type="ChEBI" id="CHEBI:49883"/>
    </cofactor>
</comment>
<keyword evidence="4" id="KW-0479">Metal-binding</keyword>
<evidence type="ECO:0000256" key="1">
    <source>
        <dbReference type="ARBA" id="ARBA00001966"/>
    </source>
</evidence>
<feature type="region of interest" description="Disordered" evidence="15">
    <location>
        <begin position="1"/>
        <end position="58"/>
    </location>
</feature>
<gene>
    <name evidence="17" type="primary">SSS_132g</name>
    <name evidence="14" type="synonym">NTH1</name>
    <name evidence="18" type="ORF">QR98_0046110</name>
    <name evidence="17" type="ORF">SSS_132</name>
</gene>
<evidence type="ECO:0000256" key="3">
    <source>
        <dbReference type="ARBA" id="ARBA00022485"/>
    </source>
</evidence>
<comment type="similarity">
    <text evidence="2 14">Belongs to the Nth/MutY family.</text>
</comment>
<keyword evidence="12 14" id="KW-0326">Glycosidase</keyword>
<dbReference type="PANTHER" id="PTHR43286:SF1">
    <property type="entry name" value="ENDONUCLEASE III-LIKE PROTEIN 1"/>
    <property type="match status" value="1"/>
</dbReference>
<keyword evidence="7" id="KW-0809">Transit peptide</keyword>
<organism evidence="18 21">
    <name type="scientific">Sarcoptes scabiei</name>
    <name type="common">Itch mite</name>
    <name type="synonym">Acarus scabiei</name>
    <dbReference type="NCBI Taxonomy" id="52283"/>
    <lineage>
        <taxon>Eukaryota</taxon>
        <taxon>Metazoa</taxon>
        <taxon>Ecdysozoa</taxon>
        <taxon>Arthropoda</taxon>
        <taxon>Chelicerata</taxon>
        <taxon>Arachnida</taxon>
        <taxon>Acari</taxon>
        <taxon>Acariformes</taxon>
        <taxon>Sarcoptiformes</taxon>
        <taxon>Astigmata</taxon>
        <taxon>Psoroptidia</taxon>
        <taxon>Sarcoptoidea</taxon>
        <taxon>Sarcoptidae</taxon>
        <taxon>Sarcoptinae</taxon>
        <taxon>Sarcoptes</taxon>
    </lineage>
</organism>
<evidence type="ECO:0000256" key="12">
    <source>
        <dbReference type="ARBA" id="ARBA00023295"/>
    </source>
</evidence>
<keyword evidence="20" id="KW-1185">Reference proteome</keyword>
<dbReference type="GO" id="GO:0005739">
    <property type="term" value="C:mitochondrion"/>
    <property type="evidence" value="ECO:0007669"/>
    <property type="project" value="UniProtKB-SubCell"/>
</dbReference>
<keyword evidence="3" id="KW-0004">4Fe-4S</keyword>
<dbReference type="GO" id="GO:0006289">
    <property type="term" value="P:nucleotide-excision repair"/>
    <property type="evidence" value="ECO:0007669"/>
    <property type="project" value="TreeGrafter"/>
</dbReference>
<dbReference type="SMART" id="SM00525">
    <property type="entry name" value="FES"/>
    <property type="match status" value="1"/>
</dbReference>
<dbReference type="EMBL" id="JXLN01010677">
    <property type="protein sequence ID" value="KPM06138.1"/>
    <property type="molecule type" value="Genomic_DNA"/>
</dbReference>
<dbReference type="GO" id="GO:0005634">
    <property type="term" value="C:nucleus"/>
    <property type="evidence" value="ECO:0007669"/>
    <property type="project" value="UniProtKB-SubCell"/>
</dbReference>
<feature type="compositionally biased region" description="Basic and acidic residues" evidence="15">
    <location>
        <begin position="20"/>
        <end position="35"/>
    </location>
</feature>
<evidence type="ECO:0000256" key="5">
    <source>
        <dbReference type="ARBA" id="ARBA00022763"/>
    </source>
</evidence>
<dbReference type="PANTHER" id="PTHR43286">
    <property type="entry name" value="ENDONUCLEASE III-LIKE PROTEIN 1"/>
    <property type="match status" value="1"/>
</dbReference>
<evidence type="ECO:0000256" key="15">
    <source>
        <dbReference type="SAM" id="MobiDB-lite"/>
    </source>
</evidence>
<keyword evidence="18" id="KW-0540">Nuclease</keyword>
<keyword evidence="14" id="KW-0496">Mitochondrion</keyword>
<comment type="catalytic activity">
    <reaction evidence="13 14">
        <text>2'-deoxyribonucleotide-(2'-deoxyribose 5'-phosphate)-2'-deoxyribonucleotide-DNA = a 3'-end 2'-deoxyribonucleotide-(2,3-dehydro-2,3-deoxyribose 5'-phosphate)-DNA + a 5'-end 5'-phospho-2'-deoxyribonucleoside-DNA + H(+)</text>
        <dbReference type="Rhea" id="RHEA:66592"/>
        <dbReference type="Rhea" id="RHEA-COMP:13180"/>
        <dbReference type="Rhea" id="RHEA-COMP:16897"/>
        <dbReference type="Rhea" id="RHEA-COMP:17067"/>
        <dbReference type="ChEBI" id="CHEBI:15378"/>
        <dbReference type="ChEBI" id="CHEBI:136412"/>
        <dbReference type="ChEBI" id="CHEBI:157695"/>
        <dbReference type="ChEBI" id="CHEBI:167181"/>
        <dbReference type="EC" id="4.2.99.18"/>
    </reaction>
</comment>
<feature type="compositionally biased region" description="Basic and acidic residues" evidence="15">
    <location>
        <begin position="1"/>
        <end position="12"/>
    </location>
</feature>
<evidence type="ECO:0000259" key="16">
    <source>
        <dbReference type="SMART" id="SM00478"/>
    </source>
</evidence>
<dbReference type="EC" id="3.2.2.-" evidence="14"/>
<keyword evidence="5 14" id="KW-0227">DNA damage</keyword>
<dbReference type="GO" id="GO:0000703">
    <property type="term" value="F:oxidized pyrimidine nucleobase lesion DNA N-glycosylase activity"/>
    <property type="evidence" value="ECO:0007669"/>
    <property type="project" value="UniProtKB-UniRule"/>
</dbReference>
<dbReference type="Pfam" id="PF00633">
    <property type="entry name" value="HHH"/>
    <property type="match status" value="1"/>
</dbReference>
<dbReference type="SMART" id="SM00478">
    <property type="entry name" value="ENDO3c"/>
    <property type="match status" value="1"/>
</dbReference>
<evidence type="ECO:0000256" key="4">
    <source>
        <dbReference type="ARBA" id="ARBA00022723"/>
    </source>
</evidence>